<evidence type="ECO:0000313" key="2">
    <source>
        <dbReference type="EMBL" id="XCJ74971.1"/>
    </source>
</evidence>
<dbReference type="Pfam" id="PF00106">
    <property type="entry name" value="adh_short"/>
    <property type="match status" value="1"/>
</dbReference>
<dbReference type="AlphaFoldDB" id="A0AAU8J416"/>
<dbReference type="PRINTS" id="PR00081">
    <property type="entry name" value="GDHRDH"/>
</dbReference>
<protein>
    <submittedName>
        <fullName evidence="2">SDR family NAD(P)-dependent oxidoreductase</fullName>
    </submittedName>
</protein>
<accession>A0AAU8J416</accession>
<gene>
    <name evidence="2" type="ORF">ABII15_35620</name>
</gene>
<dbReference type="PANTHER" id="PTHR43157:SF31">
    <property type="entry name" value="PHOSPHATIDYLINOSITOL-GLYCAN BIOSYNTHESIS CLASS F PROTEIN"/>
    <property type="match status" value="1"/>
</dbReference>
<dbReference type="GO" id="GO:0016491">
    <property type="term" value="F:oxidoreductase activity"/>
    <property type="evidence" value="ECO:0007669"/>
    <property type="project" value="UniProtKB-KW"/>
</dbReference>
<organism evidence="2">
    <name type="scientific">Streptomyces tabacisoli</name>
    <dbReference type="NCBI Taxonomy" id="3156398"/>
    <lineage>
        <taxon>Bacteria</taxon>
        <taxon>Bacillati</taxon>
        <taxon>Actinomycetota</taxon>
        <taxon>Actinomycetes</taxon>
        <taxon>Kitasatosporales</taxon>
        <taxon>Streptomycetaceae</taxon>
        <taxon>Streptomyces</taxon>
    </lineage>
</organism>
<evidence type="ECO:0000256" key="1">
    <source>
        <dbReference type="ARBA" id="ARBA00023002"/>
    </source>
</evidence>
<dbReference type="SUPFAM" id="SSF51735">
    <property type="entry name" value="NAD(P)-binding Rossmann-fold domains"/>
    <property type="match status" value="1"/>
</dbReference>
<dbReference type="InterPro" id="IPR036291">
    <property type="entry name" value="NAD(P)-bd_dom_sf"/>
</dbReference>
<name>A0AAU8J416_9ACTN</name>
<dbReference type="InterPro" id="IPR002347">
    <property type="entry name" value="SDR_fam"/>
</dbReference>
<keyword evidence="1" id="KW-0560">Oxidoreductase</keyword>
<dbReference type="EMBL" id="CP159534">
    <property type="protein sequence ID" value="XCJ74971.1"/>
    <property type="molecule type" value="Genomic_DNA"/>
</dbReference>
<dbReference type="RefSeq" id="WP_353946407.1">
    <property type="nucleotide sequence ID" value="NZ_CP159534.1"/>
</dbReference>
<dbReference type="KEGG" id="stac:ABII15_35620"/>
<proteinExistence type="predicted"/>
<dbReference type="PANTHER" id="PTHR43157">
    <property type="entry name" value="PHOSPHATIDYLINOSITOL-GLYCAN BIOSYNTHESIS CLASS F PROTEIN-RELATED"/>
    <property type="match status" value="1"/>
</dbReference>
<reference evidence="2" key="1">
    <citation type="submission" date="2024-06" db="EMBL/GenBank/DDBJ databases">
        <title>Streptomyces sp. strain HUAS MG91 genome sequences.</title>
        <authorList>
            <person name="Mo P."/>
        </authorList>
    </citation>
    <scope>NUCLEOTIDE SEQUENCE</scope>
    <source>
        <strain evidence="2">HUAS MG91</strain>
    </source>
</reference>
<dbReference type="Gene3D" id="3.40.50.720">
    <property type="entry name" value="NAD(P)-binding Rossmann-like Domain"/>
    <property type="match status" value="1"/>
</dbReference>
<sequence length="275" mass="29995">MAEKTVLITGGSDGIGAAAARHAVGRGHRVVIVGHQRAKAEALGEELGIDHYVADYAELAQVHALGETLRDTYPRIHVLANNAGGIMGDRELTVDGYERTFQVNHLGGFLLTRILLPNLIASRAKVLQTSSVGAKALSDLHIDDLQNEHKYSPMKAYGDSKLANILFTAELDRRYPGQGISAAAFHPGNVASSFGDYTNSRLIRLAYKTLRWTLITPEKGADTLNWLIEEEPGSAWESGRYYYKRKPAVTSPRAYDADLAAQLWDRSVALVSLPG</sequence>